<dbReference type="InterPro" id="IPR004090">
    <property type="entry name" value="Chemotax_Me-accpt_rcpt"/>
</dbReference>
<evidence type="ECO:0000256" key="1">
    <source>
        <dbReference type="ARBA" id="ARBA00023224"/>
    </source>
</evidence>
<evidence type="ECO:0000256" key="2">
    <source>
        <dbReference type="ARBA" id="ARBA00029447"/>
    </source>
</evidence>
<dbReference type="GO" id="GO:0007165">
    <property type="term" value="P:signal transduction"/>
    <property type="evidence" value="ECO:0007669"/>
    <property type="project" value="UniProtKB-KW"/>
</dbReference>
<dbReference type="Proteomes" id="UP000258707">
    <property type="component" value="Chromosome"/>
</dbReference>
<dbReference type="PRINTS" id="PR00260">
    <property type="entry name" value="CHEMTRNSDUCR"/>
</dbReference>
<dbReference type="Pfam" id="PF00015">
    <property type="entry name" value="MCPsignal"/>
    <property type="match status" value="1"/>
</dbReference>
<dbReference type="EMBL" id="CP024047">
    <property type="protein sequence ID" value="AXR76904.1"/>
    <property type="molecule type" value="Genomic_DNA"/>
</dbReference>
<dbReference type="RefSeq" id="WP_161958286.1">
    <property type="nucleotide sequence ID" value="NZ_CP024047.1"/>
</dbReference>
<dbReference type="PANTHER" id="PTHR32089:SF112">
    <property type="entry name" value="LYSOZYME-LIKE PROTEIN-RELATED"/>
    <property type="match status" value="1"/>
</dbReference>
<dbReference type="SUPFAM" id="SSF58104">
    <property type="entry name" value="Methyl-accepting chemotaxis protein (MCP) signaling domain"/>
    <property type="match status" value="1"/>
</dbReference>
<evidence type="ECO:0000259" key="5">
    <source>
        <dbReference type="PROSITE" id="PS50111"/>
    </source>
</evidence>
<protein>
    <submittedName>
        <fullName evidence="6">Sensory protein</fullName>
    </submittedName>
</protein>
<keyword evidence="1 3" id="KW-0807">Transducer</keyword>
<dbReference type="GO" id="GO:0006935">
    <property type="term" value="P:chemotaxis"/>
    <property type="evidence" value="ECO:0007669"/>
    <property type="project" value="InterPro"/>
</dbReference>
<dbReference type="PANTHER" id="PTHR32089">
    <property type="entry name" value="METHYL-ACCEPTING CHEMOTAXIS PROTEIN MCPB"/>
    <property type="match status" value="1"/>
</dbReference>
<dbReference type="InterPro" id="IPR004089">
    <property type="entry name" value="MCPsignal_dom"/>
</dbReference>
<dbReference type="SMART" id="SM00283">
    <property type="entry name" value="MA"/>
    <property type="match status" value="1"/>
</dbReference>
<evidence type="ECO:0000256" key="4">
    <source>
        <dbReference type="SAM" id="MobiDB-lite"/>
    </source>
</evidence>
<organism evidence="6 7">
    <name type="scientific">Natrarchaeobaculum sulfurireducens</name>
    <dbReference type="NCBI Taxonomy" id="2044521"/>
    <lineage>
        <taxon>Archaea</taxon>
        <taxon>Methanobacteriati</taxon>
        <taxon>Methanobacteriota</taxon>
        <taxon>Stenosarchaea group</taxon>
        <taxon>Halobacteria</taxon>
        <taxon>Halobacteriales</taxon>
        <taxon>Natrialbaceae</taxon>
        <taxon>Natrarchaeobaculum</taxon>
    </lineage>
</organism>
<evidence type="ECO:0000313" key="7">
    <source>
        <dbReference type="Proteomes" id="UP000258707"/>
    </source>
</evidence>
<proteinExistence type="inferred from homology"/>
<feature type="domain" description="Methyl-accepting transducer" evidence="5">
    <location>
        <begin position="34"/>
        <end position="270"/>
    </location>
</feature>
<evidence type="ECO:0000313" key="6">
    <source>
        <dbReference type="EMBL" id="AXR76904.1"/>
    </source>
</evidence>
<sequence>MSRSGPASAGETADGTEPSAAAIDDDVLTTAQGAVGVVHETSSAVDDELQSINELAAAQVDSMVAVADDVSDLSATIEEVASSASEMADRSEHAAEAVEAGTEASTDAAAAMDDVATVVDAIADDVGRLVESVERIDEIVDVIASIADETNLLALNASIQAAQAGQDGAGFGVVAGEIKSLANQSQDRTGEVETVVDEITAATRTLSERLESAVEIAETGARRAGDAESELETVSAAVADVAAGLDDVSTATGEGARASERVAQRCEETADSAERIDDALDAIESKRYRQTDMIGEVDRALEVATEPRRNRLAGGSRIPAGVDALDAIGGVPEGCRGVVEVDGEAPDRDADRTVASLVATAVANDYAVSLSPTASLDRHTLERAFREHGLDLDRAFDRDRLFVIDLFDSWGGGTNVFDVDGQGLGTVNERIDSRRDRRLLVIGNIAGELHAFGEQATRETTYDNDGGVLEVTDTVVNVVDEDAVPSTLARFYAGAADQVVRVEAGPDLTVPRTP</sequence>
<dbReference type="GeneID" id="37637373"/>
<dbReference type="AlphaFoldDB" id="A0A346PBK9"/>
<gene>
    <name evidence="6" type="ORF">AArc1_0560</name>
</gene>
<feature type="region of interest" description="Disordered" evidence="4">
    <location>
        <begin position="1"/>
        <end position="24"/>
    </location>
</feature>
<accession>A0A346PBK9</accession>
<dbReference type="Gene3D" id="1.10.287.950">
    <property type="entry name" value="Methyl-accepting chemotaxis protein"/>
    <property type="match status" value="1"/>
</dbReference>
<dbReference type="PROSITE" id="PS50111">
    <property type="entry name" value="CHEMOTAXIS_TRANSDUC_2"/>
    <property type="match status" value="1"/>
</dbReference>
<dbReference type="KEGG" id="nan:AArc1_0560"/>
<reference evidence="7" key="1">
    <citation type="submission" date="2017-10" db="EMBL/GenBank/DDBJ databases">
        <title>Phenotypic and genomic properties of facultatively anaerobic sulfur-reducing natronoarchaea from hypersaline soda lakes.</title>
        <authorList>
            <person name="Sorokin D.Y."/>
            <person name="Kublanov I.V."/>
            <person name="Roman P."/>
            <person name="Sinninghe Damste J.S."/>
            <person name="Golyshin P.N."/>
            <person name="Rojo D."/>
            <person name="Ciordia S."/>
            <person name="Mena Md.C."/>
            <person name="Ferrer M."/>
            <person name="Messina E."/>
            <person name="Smedile F."/>
            <person name="La Spada G."/>
            <person name="La Cono V."/>
            <person name="Yakimov M.M."/>
        </authorList>
    </citation>
    <scope>NUCLEOTIDE SEQUENCE [LARGE SCALE GENOMIC DNA]</scope>
    <source>
        <strain evidence="7">AArc1</strain>
    </source>
</reference>
<comment type="similarity">
    <text evidence="2">Belongs to the methyl-accepting chemotaxis (MCP) protein family.</text>
</comment>
<name>A0A346PBK9_9EURY</name>
<dbReference type="GO" id="GO:0016020">
    <property type="term" value="C:membrane"/>
    <property type="evidence" value="ECO:0007669"/>
    <property type="project" value="InterPro"/>
</dbReference>
<evidence type="ECO:0000256" key="3">
    <source>
        <dbReference type="PROSITE-ProRule" id="PRU00284"/>
    </source>
</evidence>
<dbReference type="GO" id="GO:0004888">
    <property type="term" value="F:transmembrane signaling receptor activity"/>
    <property type="evidence" value="ECO:0007669"/>
    <property type="project" value="InterPro"/>
</dbReference>